<name>A0A0A9CX05_ARUDO</name>
<dbReference type="AlphaFoldDB" id="A0A0A9CX05"/>
<protein>
    <submittedName>
        <fullName evidence="1">Uncharacterized protein</fullName>
    </submittedName>
</protein>
<accession>A0A0A9CX05</accession>
<evidence type="ECO:0000313" key="1">
    <source>
        <dbReference type="EMBL" id="JAD76017.1"/>
    </source>
</evidence>
<organism evidence="1">
    <name type="scientific">Arundo donax</name>
    <name type="common">Giant reed</name>
    <name type="synonym">Donax arundinaceus</name>
    <dbReference type="NCBI Taxonomy" id="35708"/>
    <lineage>
        <taxon>Eukaryota</taxon>
        <taxon>Viridiplantae</taxon>
        <taxon>Streptophyta</taxon>
        <taxon>Embryophyta</taxon>
        <taxon>Tracheophyta</taxon>
        <taxon>Spermatophyta</taxon>
        <taxon>Magnoliopsida</taxon>
        <taxon>Liliopsida</taxon>
        <taxon>Poales</taxon>
        <taxon>Poaceae</taxon>
        <taxon>PACMAD clade</taxon>
        <taxon>Arundinoideae</taxon>
        <taxon>Arundineae</taxon>
        <taxon>Arundo</taxon>
    </lineage>
</organism>
<dbReference type="EMBL" id="GBRH01221878">
    <property type="protein sequence ID" value="JAD76017.1"/>
    <property type="molecule type" value="Transcribed_RNA"/>
</dbReference>
<reference evidence="1" key="2">
    <citation type="journal article" date="2015" name="Data Brief">
        <title>Shoot transcriptome of the giant reed, Arundo donax.</title>
        <authorList>
            <person name="Barrero R.A."/>
            <person name="Guerrero F.D."/>
            <person name="Moolhuijzen P."/>
            <person name="Goolsby J.A."/>
            <person name="Tidwell J."/>
            <person name="Bellgard S.E."/>
            <person name="Bellgard M.I."/>
        </authorList>
    </citation>
    <scope>NUCLEOTIDE SEQUENCE</scope>
    <source>
        <tissue evidence="1">Shoot tissue taken approximately 20 cm above the soil surface</tissue>
    </source>
</reference>
<proteinExistence type="predicted"/>
<reference evidence="1" key="1">
    <citation type="submission" date="2014-09" db="EMBL/GenBank/DDBJ databases">
        <authorList>
            <person name="Magalhaes I.L.F."/>
            <person name="Oliveira U."/>
            <person name="Santos F.R."/>
            <person name="Vidigal T.H.D.A."/>
            <person name="Brescovit A.D."/>
            <person name="Santos A.J."/>
        </authorList>
    </citation>
    <scope>NUCLEOTIDE SEQUENCE</scope>
    <source>
        <tissue evidence="1">Shoot tissue taken approximately 20 cm above the soil surface</tissue>
    </source>
</reference>
<sequence length="67" mass="7788">MLATPLKRVLLPTQLCYRYSTAPGFRQLFKKFFKSSKPHSSLYVNKAVPLICWWPFTTFEDGNNACE</sequence>